<accession>D5P6I8</accession>
<dbReference type="EMBL" id="ADNV01000150">
    <property type="protein sequence ID" value="EFG78312.1"/>
    <property type="molecule type" value="Genomic_DNA"/>
</dbReference>
<dbReference type="Proteomes" id="UP000003653">
    <property type="component" value="Unassembled WGS sequence"/>
</dbReference>
<feature type="non-terminal residue" evidence="2">
    <location>
        <position position="45"/>
    </location>
</feature>
<feature type="region of interest" description="Disordered" evidence="1">
    <location>
        <begin position="1"/>
        <end position="45"/>
    </location>
</feature>
<dbReference type="AlphaFoldDB" id="D5P6I8"/>
<evidence type="ECO:0000313" key="3">
    <source>
        <dbReference type="Proteomes" id="UP000003653"/>
    </source>
</evidence>
<gene>
    <name evidence="2" type="ORF">HMPREF0591_1782</name>
</gene>
<sequence>MGAKPDRFGAMPPRPETGRGGAAQHLGDHRPGIHGGRQPRQHDHR</sequence>
<keyword evidence="3" id="KW-1185">Reference proteome</keyword>
<comment type="caution">
    <text evidence="2">The sequence shown here is derived from an EMBL/GenBank/DDBJ whole genome shotgun (WGS) entry which is preliminary data.</text>
</comment>
<reference evidence="2 3" key="1">
    <citation type="submission" date="2010-04" db="EMBL/GenBank/DDBJ databases">
        <authorList>
            <person name="Muzny D."/>
            <person name="Qin X."/>
            <person name="Deng J."/>
            <person name="Jiang H."/>
            <person name="Liu Y."/>
            <person name="Qu J."/>
            <person name="Song X.-Z."/>
            <person name="Zhang L."/>
            <person name="Thornton R."/>
            <person name="Coyle M."/>
            <person name="Francisco L."/>
            <person name="Jackson L."/>
            <person name="Javaid M."/>
            <person name="Korchina V."/>
            <person name="Kovar C."/>
            <person name="Mata R."/>
            <person name="Mathew T."/>
            <person name="Ngo R."/>
            <person name="Nguyen L."/>
            <person name="Nguyen N."/>
            <person name="Okwuonu G."/>
            <person name="Ongeri F."/>
            <person name="Pham C."/>
            <person name="Simmons D."/>
            <person name="Wilczek-Boney K."/>
            <person name="Hale W."/>
            <person name="Jakkamsetti A."/>
            <person name="Pham P."/>
            <person name="Ruth R."/>
            <person name="San Lucas F."/>
            <person name="Warren J."/>
            <person name="Zhang J."/>
            <person name="Zhao Z."/>
            <person name="Zhou C."/>
            <person name="Zhu D."/>
            <person name="Lee S."/>
            <person name="Bess C."/>
            <person name="Blankenburg K."/>
            <person name="Forbes L."/>
            <person name="Fu Q."/>
            <person name="Gubbala S."/>
            <person name="Hirani K."/>
            <person name="Jayaseelan J.C."/>
            <person name="Lara F."/>
            <person name="Munidasa M."/>
            <person name="Palculict T."/>
            <person name="Patil S."/>
            <person name="Pu L.-L."/>
            <person name="Saada N."/>
            <person name="Tang L."/>
            <person name="Weissenberger G."/>
            <person name="Zhu Y."/>
            <person name="Hemphill L."/>
            <person name="Shang Y."/>
            <person name="Youmans B."/>
            <person name="Ayvaz T."/>
            <person name="Ross M."/>
            <person name="Santibanez J."/>
            <person name="Aqrawi P."/>
            <person name="Gross S."/>
            <person name="Joshi V."/>
            <person name="Fowler G."/>
            <person name="Nazareth L."/>
            <person name="Reid J."/>
            <person name="Worley K."/>
            <person name="Petrosino J."/>
            <person name="Highlander S."/>
            <person name="Gibbs R."/>
        </authorList>
    </citation>
    <scope>NUCLEOTIDE SEQUENCE [LARGE SCALE GENOMIC DNA]</scope>
    <source>
        <strain evidence="2 3">ATCC BAA-614</strain>
    </source>
</reference>
<dbReference type="HOGENOM" id="CLU_3209468_0_0_11"/>
<proteinExistence type="predicted"/>
<name>D5P6I8_9MYCO</name>
<organism evidence="2 3">
    <name type="scientific">Mycobacterium parascrofulaceum ATCC BAA-614</name>
    <dbReference type="NCBI Taxonomy" id="525368"/>
    <lineage>
        <taxon>Bacteria</taxon>
        <taxon>Bacillati</taxon>
        <taxon>Actinomycetota</taxon>
        <taxon>Actinomycetes</taxon>
        <taxon>Mycobacteriales</taxon>
        <taxon>Mycobacteriaceae</taxon>
        <taxon>Mycobacterium</taxon>
        <taxon>Mycobacterium simiae complex</taxon>
    </lineage>
</organism>
<evidence type="ECO:0000313" key="2">
    <source>
        <dbReference type="EMBL" id="EFG78312.1"/>
    </source>
</evidence>
<evidence type="ECO:0000256" key="1">
    <source>
        <dbReference type="SAM" id="MobiDB-lite"/>
    </source>
</evidence>
<protein>
    <submittedName>
        <fullName evidence="2">Uncharacterized protein</fullName>
    </submittedName>
</protein>